<dbReference type="Gene3D" id="3.40.50.1820">
    <property type="entry name" value="alpha/beta hydrolase"/>
    <property type="match status" value="1"/>
</dbReference>
<keyword evidence="1" id="KW-0732">Signal</keyword>
<accession>A0ABU9J5T0</accession>
<dbReference type="InterPro" id="IPR029058">
    <property type="entry name" value="AB_hydrolase_fold"/>
</dbReference>
<dbReference type="GO" id="GO:0016787">
    <property type="term" value="F:hydrolase activity"/>
    <property type="evidence" value="ECO:0007669"/>
    <property type="project" value="UniProtKB-KW"/>
</dbReference>
<dbReference type="PANTHER" id="PTHR37017:SF11">
    <property type="entry name" value="ESTERASE_LIPASE_THIOESTERASE DOMAIN-CONTAINING PROTEIN"/>
    <property type="match status" value="1"/>
</dbReference>
<evidence type="ECO:0000256" key="1">
    <source>
        <dbReference type="SAM" id="SignalP"/>
    </source>
</evidence>
<keyword evidence="3" id="KW-0378">Hydrolase</keyword>
<dbReference type="Pfam" id="PF12697">
    <property type="entry name" value="Abhydrolase_6"/>
    <property type="match status" value="1"/>
</dbReference>
<protein>
    <submittedName>
        <fullName evidence="3">Alpha/beta hydrolase</fullName>
    </submittedName>
</protein>
<evidence type="ECO:0000313" key="4">
    <source>
        <dbReference type="Proteomes" id="UP001459204"/>
    </source>
</evidence>
<feature type="signal peptide" evidence="1">
    <location>
        <begin position="1"/>
        <end position="22"/>
    </location>
</feature>
<feature type="chain" id="PRO_5046238243" evidence="1">
    <location>
        <begin position="23"/>
        <end position="258"/>
    </location>
</feature>
<gene>
    <name evidence="3" type="ORF">AAD027_15330</name>
</gene>
<dbReference type="RefSeq" id="WP_341726900.1">
    <property type="nucleotide sequence ID" value="NZ_JBBWWT010000008.1"/>
</dbReference>
<evidence type="ECO:0000313" key="3">
    <source>
        <dbReference type="EMBL" id="MEL1265726.1"/>
    </source>
</evidence>
<proteinExistence type="predicted"/>
<dbReference type="EMBL" id="JBBWWT010000008">
    <property type="protein sequence ID" value="MEL1265726.1"/>
    <property type="molecule type" value="Genomic_DNA"/>
</dbReference>
<feature type="domain" description="AB hydrolase-1" evidence="2">
    <location>
        <begin position="36"/>
        <end position="247"/>
    </location>
</feature>
<name>A0ABU9J5T0_9GAMM</name>
<dbReference type="InterPro" id="IPR052897">
    <property type="entry name" value="Sec-Metab_Biosynth_Hydrolase"/>
</dbReference>
<dbReference type="Proteomes" id="UP001459204">
    <property type="component" value="Unassembled WGS sequence"/>
</dbReference>
<dbReference type="InterPro" id="IPR000073">
    <property type="entry name" value="AB_hydrolase_1"/>
</dbReference>
<comment type="caution">
    <text evidence="3">The sequence shown here is derived from an EMBL/GenBank/DDBJ whole genome shotgun (WGS) entry which is preliminary data.</text>
</comment>
<dbReference type="SUPFAM" id="SSF53474">
    <property type="entry name" value="alpha/beta-Hydrolases"/>
    <property type="match status" value="1"/>
</dbReference>
<organism evidence="3 4">
    <name type="scientific">Pseudoxanthomonas putridarboris</name>
    <dbReference type="NCBI Taxonomy" id="752605"/>
    <lineage>
        <taxon>Bacteria</taxon>
        <taxon>Pseudomonadati</taxon>
        <taxon>Pseudomonadota</taxon>
        <taxon>Gammaproteobacteria</taxon>
        <taxon>Lysobacterales</taxon>
        <taxon>Lysobacteraceae</taxon>
        <taxon>Pseudoxanthomonas</taxon>
    </lineage>
</organism>
<sequence length="258" mass="27199">MKHPVLILALLLSTVLPGVSSAAPTPSAAPEAARNVVLVHGAWADGSSWAEVVPYLQAAGLRVTAVQNPLTSLADDVAATRRALAQQDGPTVLVGHSWAGTVISEAGADPKVTALVYVAARAPDAGEDFAALASRFPTMPVRAGVETHDGYSVLSEPAFLDHFANGVPARQAHVLYAVQQPIAADLFAGKTTVAAWRSKPSWYAVSRDDQTTSPDLQRFLAERMKATTVELDSGHLSLVSHPKEIAEMILEAAGKRTR</sequence>
<reference evidence="3 4" key="1">
    <citation type="submission" date="2024-04" db="EMBL/GenBank/DDBJ databases">
        <title>Draft genome sequence of Pseudoxanthomonas putridarboris WD12.</title>
        <authorList>
            <person name="Oh J."/>
        </authorList>
    </citation>
    <scope>NUCLEOTIDE SEQUENCE [LARGE SCALE GENOMIC DNA]</scope>
    <source>
        <strain evidence="3 4">WD12</strain>
    </source>
</reference>
<dbReference type="PANTHER" id="PTHR37017">
    <property type="entry name" value="AB HYDROLASE-1 DOMAIN-CONTAINING PROTEIN-RELATED"/>
    <property type="match status" value="1"/>
</dbReference>
<evidence type="ECO:0000259" key="2">
    <source>
        <dbReference type="Pfam" id="PF12697"/>
    </source>
</evidence>
<keyword evidence="4" id="KW-1185">Reference proteome</keyword>